<organism evidence="1">
    <name type="scientific">Picea sitchensis</name>
    <name type="common">Sitka spruce</name>
    <name type="synonym">Pinus sitchensis</name>
    <dbReference type="NCBI Taxonomy" id="3332"/>
    <lineage>
        <taxon>Eukaryota</taxon>
        <taxon>Viridiplantae</taxon>
        <taxon>Streptophyta</taxon>
        <taxon>Embryophyta</taxon>
        <taxon>Tracheophyta</taxon>
        <taxon>Spermatophyta</taxon>
        <taxon>Pinopsida</taxon>
        <taxon>Pinidae</taxon>
        <taxon>Conifers I</taxon>
        <taxon>Pinales</taxon>
        <taxon>Pinaceae</taxon>
        <taxon>Picea</taxon>
    </lineage>
</organism>
<accession>A9NSH2</accession>
<name>A9NSH2_PICSI</name>
<dbReference type="PANTHER" id="PTHR47076">
    <property type="entry name" value="NHL DOMAIN PROTEIN"/>
    <property type="match status" value="1"/>
</dbReference>
<evidence type="ECO:0000313" key="1">
    <source>
        <dbReference type="EMBL" id="ABK23583.1"/>
    </source>
</evidence>
<protein>
    <submittedName>
        <fullName evidence="1">Uncharacterized protein</fullName>
    </submittedName>
</protein>
<sequence>MSSVLFQTSNTVSEMEESHTRPRKPRFAGLLFSCCFCCGSDDESSILRPSWFRKVRRSNPRPDSVDGDSQNWWRKGWNSVRRAGKWSESVIDDAGSCCSGPKWKRFVRRFKTDGKTICSSKPSRFQYDPLSYELNFDHGSRQDEDFWLQGLSLSAVKPGESTGTCE</sequence>
<dbReference type="EMBL" id="EF084261">
    <property type="protein sequence ID" value="ABK23583.1"/>
    <property type="molecule type" value="mRNA"/>
</dbReference>
<dbReference type="AlphaFoldDB" id="A9NSH2"/>
<reference evidence="1" key="1">
    <citation type="journal article" date="2008" name="BMC Genomics">
        <title>A conifer genomics resource of 200,000 spruce (Picea spp.) ESTs and 6,464 high-quality, sequence-finished full-length cDNAs for Sitka spruce (Picea sitchensis).</title>
        <authorList>
            <person name="Ralph S.G."/>
            <person name="Chun H.J."/>
            <person name="Kolosova N."/>
            <person name="Cooper D."/>
            <person name="Oddy C."/>
            <person name="Ritland C.E."/>
            <person name="Kirkpatrick R."/>
            <person name="Moore R."/>
            <person name="Barber S."/>
            <person name="Holt R.A."/>
            <person name="Jones S.J."/>
            <person name="Marra M.A."/>
            <person name="Douglas C.J."/>
            <person name="Ritland K."/>
            <person name="Bohlmann J."/>
        </authorList>
    </citation>
    <scope>NUCLEOTIDE SEQUENCE</scope>
    <source>
        <tissue evidence="1">Green portion of the leader tissue</tissue>
    </source>
</reference>
<proteinExistence type="evidence at transcript level"/>
<dbReference type="PANTHER" id="PTHR47076:SF1">
    <property type="entry name" value="NHL DOMAIN PROTEIN"/>
    <property type="match status" value="1"/>
</dbReference>